<proteinExistence type="predicted"/>
<protein>
    <submittedName>
        <fullName evidence="2">DUF975 family protein</fullName>
    </submittedName>
</protein>
<dbReference type="InterPro" id="IPR010380">
    <property type="entry name" value="DUF975"/>
</dbReference>
<dbReference type="PANTHER" id="PTHR40076">
    <property type="entry name" value="MEMBRANE PROTEIN-RELATED"/>
    <property type="match status" value="1"/>
</dbReference>
<organism evidence="2 3">
    <name type="scientific">Bacillus arachidis</name>
    <dbReference type="NCBI Taxonomy" id="2819290"/>
    <lineage>
        <taxon>Bacteria</taxon>
        <taxon>Bacillati</taxon>
        <taxon>Bacillota</taxon>
        <taxon>Bacilli</taxon>
        <taxon>Bacillales</taxon>
        <taxon>Bacillaceae</taxon>
        <taxon>Bacillus</taxon>
    </lineage>
</organism>
<feature type="transmembrane region" description="Helical" evidence="1">
    <location>
        <begin position="100"/>
        <end position="127"/>
    </location>
</feature>
<dbReference type="PANTHER" id="PTHR40076:SF1">
    <property type="entry name" value="MEMBRANE PROTEIN"/>
    <property type="match status" value="1"/>
</dbReference>
<dbReference type="Pfam" id="PF06161">
    <property type="entry name" value="DUF975"/>
    <property type="match status" value="1"/>
</dbReference>
<keyword evidence="1" id="KW-0472">Membrane</keyword>
<feature type="transmembrane region" description="Helical" evidence="1">
    <location>
        <begin position="250"/>
        <end position="275"/>
    </location>
</feature>
<accession>A0ABS3NSV9</accession>
<name>A0ABS3NSV9_9BACI</name>
<feature type="transmembrane region" description="Helical" evidence="1">
    <location>
        <begin position="56"/>
        <end position="80"/>
    </location>
</feature>
<dbReference type="EMBL" id="JAGDQJ010000004">
    <property type="protein sequence ID" value="MBO1624027.1"/>
    <property type="molecule type" value="Genomic_DNA"/>
</dbReference>
<sequence>MIQNYFQNWYNYSAYRVKYVGGPIWIGEGDEQVIGEMKREALQSLKGKWGLGVGSTLLYVILSYVISAIAAFIVMIPFGIVLASFGDSINLLEEETVKMGLIAVFCLFYFLMVIVNLGIYGITAYGYTNVSLKISRRQGATIDALFEGFRGFKRMMNTIKAMLLICLYSGMWIPLVLLFIMGFLEESGRGSGEGLVIALFVLLFISFVAIIIAYFSYAMTYYVMIDHPEYGALQAMKESKKIMKGHKMDLFLLWLSFIGWAILAFIPFGLGFLWLSPYFSTTTAHFYQKISKSES</sequence>
<keyword evidence="1" id="KW-1133">Transmembrane helix</keyword>
<feature type="transmembrane region" description="Helical" evidence="1">
    <location>
        <begin position="196"/>
        <end position="217"/>
    </location>
</feature>
<evidence type="ECO:0000313" key="3">
    <source>
        <dbReference type="Proteomes" id="UP000677611"/>
    </source>
</evidence>
<evidence type="ECO:0000313" key="2">
    <source>
        <dbReference type="EMBL" id="MBO1624027.1"/>
    </source>
</evidence>
<dbReference type="Proteomes" id="UP000677611">
    <property type="component" value="Unassembled WGS sequence"/>
</dbReference>
<gene>
    <name evidence="2" type="ORF">J4P90_01980</name>
</gene>
<keyword evidence="3" id="KW-1185">Reference proteome</keyword>
<feature type="transmembrane region" description="Helical" evidence="1">
    <location>
        <begin position="161"/>
        <end position="184"/>
    </location>
</feature>
<evidence type="ECO:0000256" key="1">
    <source>
        <dbReference type="SAM" id="Phobius"/>
    </source>
</evidence>
<comment type="caution">
    <text evidence="2">The sequence shown here is derived from an EMBL/GenBank/DDBJ whole genome shotgun (WGS) entry which is preliminary data.</text>
</comment>
<keyword evidence="1" id="KW-0812">Transmembrane</keyword>
<reference evidence="2 3" key="1">
    <citation type="submission" date="2021-03" db="EMBL/GenBank/DDBJ databases">
        <title>Identification of novel Bacillus strains.</title>
        <authorList>
            <person name="Xiao Z."/>
            <person name="Li Y."/>
            <person name="Shen J."/>
        </authorList>
    </citation>
    <scope>NUCLEOTIDE SEQUENCE [LARGE SCALE GENOMIC DNA]</scope>
    <source>
        <strain evidence="2 3">SY8</strain>
    </source>
</reference>